<dbReference type="InterPro" id="IPR003945">
    <property type="entry name" value="NU5C-like"/>
</dbReference>
<feature type="transmembrane region" description="Helical" evidence="9">
    <location>
        <begin position="195"/>
        <end position="222"/>
    </location>
</feature>
<evidence type="ECO:0000256" key="7">
    <source>
        <dbReference type="ARBA" id="ARBA00031027"/>
    </source>
</evidence>
<feature type="transmembrane region" description="Helical" evidence="9">
    <location>
        <begin position="6"/>
        <end position="24"/>
    </location>
</feature>
<comment type="subcellular location">
    <subcellularLocation>
        <location evidence="2">Membrane</location>
        <topology evidence="2">Multi-pass membrane protein</topology>
    </subcellularLocation>
</comment>
<feature type="transmembrane region" description="Helical" evidence="9">
    <location>
        <begin position="371"/>
        <end position="396"/>
    </location>
</feature>
<dbReference type="GO" id="GO:0016020">
    <property type="term" value="C:membrane"/>
    <property type="evidence" value="ECO:0007669"/>
    <property type="project" value="UniProtKB-SubCell"/>
</dbReference>
<feature type="domain" description="NADH:quinone oxidoreductase/Mrp antiporter transmembrane" evidence="10">
    <location>
        <begin position="105"/>
        <end position="379"/>
    </location>
</feature>
<evidence type="ECO:0000256" key="6">
    <source>
        <dbReference type="ARBA" id="ARBA00023136"/>
    </source>
</evidence>
<proteinExistence type="predicted"/>
<dbReference type="GO" id="GO:0003954">
    <property type="term" value="F:NADH dehydrogenase activity"/>
    <property type="evidence" value="ECO:0007669"/>
    <property type="project" value="TreeGrafter"/>
</dbReference>
<keyword evidence="11" id="KW-0496">Mitochondrion</keyword>
<name>A0A068LEY6_VESBI</name>
<dbReference type="EC" id="7.1.1.2" evidence="3"/>
<dbReference type="PANTHER" id="PTHR42829:SF2">
    <property type="entry name" value="NADH-UBIQUINONE OXIDOREDUCTASE CHAIN 5"/>
    <property type="match status" value="1"/>
</dbReference>
<comment type="catalytic activity">
    <reaction evidence="8">
        <text>a ubiquinone + NADH + 5 H(+)(in) = a ubiquinol + NAD(+) + 4 H(+)(out)</text>
        <dbReference type="Rhea" id="RHEA:29091"/>
        <dbReference type="Rhea" id="RHEA-COMP:9565"/>
        <dbReference type="Rhea" id="RHEA-COMP:9566"/>
        <dbReference type="ChEBI" id="CHEBI:15378"/>
        <dbReference type="ChEBI" id="CHEBI:16389"/>
        <dbReference type="ChEBI" id="CHEBI:17976"/>
        <dbReference type="ChEBI" id="CHEBI:57540"/>
        <dbReference type="ChEBI" id="CHEBI:57945"/>
        <dbReference type="EC" id="7.1.1.2"/>
    </reaction>
</comment>
<dbReference type="PANTHER" id="PTHR42829">
    <property type="entry name" value="NADH-UBIQUINONE OXIDOREDUCTASE CHAIN 5"/>
    <property type="match status" value="1"/>
</dbReference>
<evidence type="ECO:0000259" key="10">
    <source>
        <dbReference type="Pfam" id="PF00361"/>
    </source>
</evidence>
<dbReference type="PRINTS" id="PR01434">
    <property type="entry name" value="NADHDHGNASE5"/>
</dbReference>
<geneLocation type="mitochondrion" evidence="11"/>
<dbReference type="InterPro" id="IPR001750">
    <property type="entry name" value="ND/Mrp_TM"/>
</dbReference>
<dbReference type="GO" id="GO:0008137">
    <property type="term" value="F:NADH dehydrogenase (ubiquinone) activity"/>
    <property type="evidence" value="ECO:0007669"/>
    <property type="project" value="UniProtKB-EC"/>
</dbReference>
<feature type="transmembrane region" description="Helical" evidence="9">
    <location>
        <begin position="262"/>
        <end position="281"/>
    </location>
</feature>
<feature type="transmembrane region" description="Helical" evidence="9">
    <location>
        <begin position="165"/>
        <end position="183"/>
    </location>
</feature>
<evidence type="ECO:0000256" key="3">
    <source>
        <dbReference type="ARBA" id="ARBA00012944"/>
    </source>
</evidence>
<gene>
    <name evidence="11" type="primary">ND5</name>
</gene>
<keyword evidence="4 9" id="KW-0812">Transmembrane</keyword>
<dbReference type="Pfam" id="PF00361">
    <property type="entry name" value="Proton_antipo_M"/>
    <property type="match status" value="1"/>
</dbReference>
<evidence type="ECO:0000313" key="11">
    <source>
        <dbReference type="EMBL" id="AIE42622.1"/>
    </source>
</evidence>
<feature type="transmembrane region" description="Helical" evidence="9">
    <location>
        <begin position="82"/>
        <end position="101"/>
    </location>
</feature>
<evidence type="ECO:0000256" key="4">
    <source>
        <dbReference type="ARBA" id="ARBA00022692"/>
    </source>
</evidence>
<evidence type="ECO:0000256" key="5">
    <source>
        <dbReference type="ARBA" id="ARBA00022989"/>
    </source>
</evidence>
<feature type="transmembrane region" description="Helical" evidence="9">
    <location>
        <begin position="107"/>
        <end position="126"/>
    </location>
</feature>
<sequence>MLVMNIFFFFFLSLGFKILSKIFLLKKKSLLMKGVFMKINSMNMKFILYVNWVSKKFFKLALKISKFVKLYSFSYMKGEIKIHRFFMLGIMFVLKKLLLIICPKIMGLLLGWDGLGLISYCLVIYYQNWKSFTSGMITVLLNRIGDVGILMMISLMVILGSWKGIFYSFNFFFFSLLLMLSAFTKSAQLPFSTWLPLAMAAPTPVSSLVHSSTLVTAGVYLLMRYNNYLIDNHLMSLMLFISSCTMMMSGLMANFENDLKKIIALSTLSQLGLMMSILSLGEVELGFMHLVIHALFKSLLFMCSGILIHQMNNNQDIRFMGSLISYYPFVSLVFFISLMSLCGFPFFSGYYSKDLIMEVFLMTKMNMFSMFMLMISTLFTVSYSIRLIILVYLNYMSKMNYFILMSENLLMSLSLIILYLYSLMIGYFLINLMDFTLIILSLFEKLVVFQICLLGGLMGWYMSFMNLINLNNFMKIFFSSMWGLNIMYMKISFYPLKFSMCMYKVFDKGILEYMFVYSMKKSLLMSLFDLLMLNKFMYLNMFMFMYFLIFMMMIYMY</sequence>
<evidence type="ECO:0000256" key="2">
    <source>
        <dbReference type="ARBA" id="ARBA00004141"/>
    </source>
</evidence>
<feature type="transmembrane region" description="Helical" evidence="9">
    <location>
        <begin position="538"/>
        <end position="556"/>
    </location>
</feature>
<keyword evidence="5 9" id="KW-1133">Transmembrane helix</keyword>
<evidence type="ECO:0000256" key="8">
    <source>
        <dbReference type="ARBA" id="ARBA00049551"/>
    </source>
</evidence>
<feature type="transmembrane region" description="Helical" evidence="9">
    <location>
        <begin position="138"/>
        <end position="159"/>
    </location>
</feature>
<accession>A0A068LEY6</accession>
<comment type="function">
    <text evidence="1">Core subunit of the mitochondrial membrane respiratory chain NADH dehydrogenase (Complex I) that is believed to belong to the minimal assembly required for catalysis. Complex I functions in the transfer of electrons from NADH to the respiratory chain. The immediate electron acceptor for the enzyme is believed to be ubiquinone.</text>
</comment>
<feature type="transmembrane region" description="Helical" evidence="9">
    <location>
        <begin position="329"/>
        <end position="351"/>
    </location>
</feature>
<evidence type="ECO:0000256" key="1">
    <source>
        <dbReference type="ARBA" id="ARBA00003257"/>
    </source>
</evidence>
<organism evidence="11">
    <name type="scientific">Vespa bicolor</name>
    <name type="common">Black shield wasp</name>
    <dbReference type="NCBI Taxonomy" id="619325"/>
    <lineage>
        <taxon>Eukaryota</taxon>
        <taxon>Metazoa</taxon>
        <taxon>Ecdysozoa</taxon>
        <taxon>Arthropoda</taxon>
        <taxon>Hexapoda</taxon>
        <taxon>Insecta</taxon>
        <taxon>Pterygota</taxon>
        <taxon>Neoptera</taxon>
        <taxon>Endopterygota</taxon>
        <taxon>Hymenoptera</taxon>
        <taxon>Apocrita</taxon>
        <taxon>Aculeata</taxon>
        <taxon>Vespoidea</taxon>
        <taxon>Vespidae</taxon>
        <taxon>Vespinae</taxon>
        <taxon>Vespa</taxon>
    </lineage>
</organism>
<reference evidence="11" key="1">
    <citation type="journal article" date="2014" name="Mitochondrial DNA">
        <title>The mitochondrial genome of the Vespa bicolor Fabricius (Hymenoptera: Vespidae: Vespinae).</title>
        <authorList>
            <person name="Wei S.J."/>
            <person name="Niu F.F."/>
            <person name="Tan J.L."/>
        </authorList>
    </citation>
    <scope>NUCLEOTIDE SEQUENCE</scope>
</reference>
<feature type="transmembrane region" description="Helical" evidence="9">
    <location>
        <begin position="234"/>
        <end position="255"/>
    </location>
</feature>
<dbReference type="GO" id="GO:0042773">
    <property type="term" value="P:ATP synthesis coupled electron transport"/>
    <property type="evidence" value="ECO:0007669"/>
    <property type="project" value="InterPro"/>
</dbReference>
<feature type="transmembrane region" description="Helical" evidence="9">
    <location>
        <begin position="436"/>
        <end position="461"/>
    </location>
</feature>
<feature type="transmembrane region" description="Helical" evidence="9">
    <location>
        <begin position="408"/>
        <end position="430"/>
    </location>
</feature>
<dbReference type="AlphaFoldDB" id="A0A068LEY6"/>
<feature type="transmembrane region" description="Helical" evidence="9">
    <location>
        <begin position="287"/>
        <end position="308"/>
    </location>
</feature>
<protein>
    <recommendedName>
        <fullName evidence="3">NADH:ubiquinone reductase (H(+)-translocating)</fullName>
        <ecNumber evidence="3">7.1.1.2</ecNumber>
    </recommendedName>
    <alternativeName>
        <fullName evidence="7">NADH dehydrogenase subunit 5</fullName>
    </alternativeName>
</protein>
<keyword evidence="6 9" id="KW-0472">Membrane</keyword>
<dbReference type="EMBL" id="KJ735511">
    <property type="protein sequence ID" value="AIE42622.1"/>
    <property type="molecule type" value="Genomic_DNA"/>
</dbReference>
<evidence type="ECO:0000256" key="9">
    <source>
        <dbReference type="SAM" id="Phobius"/>
    </source>
</evidence>
<dbReference type="GO" id="GO:0015990">
    <property type="term" value="P:electron transport coupled proton transport"/>
    <property type="evidence" value="ECO:0007669"/>
    <property type="project" value="TreeGrafter"/>
</dbReference>